<dbReference type="RefSeq" id="XP_024395744.1">
    <property type="nucleotide sequence ID" value="XM_024539976.2"/>
</dbReference>
<reference evidence="3" key="3">
    <citation type="submission" date="2020-12" db="UniProtKB">
        <authorList>
            <consortium name="EnsemblPlants"/>
        </authorList>
    </citation>
    <scope>IDENTIFICATION</scope>
</reference>
<dbReference type="InterPro" id="IPR045388">
    <property type="entry name" value="HHL1-like"/>
</dbReference>
<dbReference type="STRING" id="3218.A0A2K1JH32"/>
<dbReference type="PANTHER" id="PTHR48191">
    <property type="entry name" value="PROTEIN HHL1 CHLOROPLASTIC"/>
    <property type="match status" value="1"/>
</dbReference>
<dbReference type="Gramene" id="Pp3c14_9580V3.1">
    <property type="protein sequence ID" value="Pp3c14_9580V3.1"/>
    <property type="gene ID" value="Pp3c14_9580"/>
</dbReference>
<dbReference type="FunCoup" id="A0A2K1JH32">
    <property type="interactions" value="2304"/>
</dbReference>
<dbReference type="EnsemblPlants" id="Pp3c14_9580V3.2">
    <property type="protein sequence ID" value="Pp3c14_9580V3.2"/>
    <property type="gene ID" value="Pp3c14_9580"/>
</dbReference>
<evidence type="ECO:0000256" key="1">
    <source>
        <dbReference type="SAM" id="MobiDB-lite"/>
    </source>
</evidence>
<reference evidence="2 4" key="1">
    <citation type="journal article" date="2008" name="Science">
        <title>The Physcomitrella genome reveals evolutionary insights into the conquest of land by plants.</title>
        <authorList>
            <person name="Rensing S."/>
            <person name="Lang D."/>
            <person name="Zimmer A."/>
            <person name="Terry A."/>
            <person name="Salamov A."/>
            <person name="Shapiro H."/>
            <person name="Nishiyama T."/>
            <person name="Perroud P.-F."/>
            <person name="Lindquist E."/>
            <person name="Kamisugi Y."/>
            <person name="Tanahashi T."/>
            <person name="Sakakibara K."/>
            <person name="Fujita T."/>
            <person name="Oishi K."/>
            <person name="Shin-I T."/>
            <person name="Kuroki Y."/>
            <person name="Toyoda A."/>
            <person name="Suzuki Y."/>
            <person name="Hashimoto A."/>
            <person name="Yamaguchi K."/>
            <person name="Sugano A."/>
            <person name="Kohara Y."/>
            <person name="Fujiyama A."/>
            <person name="Anterola A."/>
            <person name="Aoki S."/>
            <person name="Ashton N."/>
            <person name="Barbazuk W.B."/>
            <person name="Barker E."/>
            <person name="Bennetzen J."/>
            <person name="Bezanilla M."/>
            <person name="Blankenship R."/>
            <person name="Cho S.H."/>
            <person name="Dutcher S."/>
            <person name="Estelle M."/>
            <person name="Fawcett J.A."/>
            <person name="Gundlach H."/>
            <person name="Hanada K."/>
            <person name="Heyl A."/>
            <person name="Hicks K.A."/>
            <person name="Hugh J."/>
            <person name="Lohr M."/>
            <person name="Mayer K."/>
            <person name="Melkozernov A."/>
            <person name="Murata T."/>
            <person name="Nelson D."/>
            <person name="Pils B."/>
            <person name="Prigge M."/>
            <person name="Reiss B."/>
            <person name="Renner T."/>
            <person name="Rombauts S."/>
            <person name="Rushton P."/>
            <person name="Sanderfoot A."/>
            <person name="Schween G."/>
            <person name="Shiu S.-H."/>
            <person name="Stueber K."/>
            <person name="Theodoulou F.L."/>
            <person name="Tu H."/>
            <person name="Van de Peer Y."/>
            <person name="Verrier P.J."/>
            <person name="Waters E."/>
            <person name="Wood A."/>
            <person name="Yang L."/>
            <person name="Cove D."/>
            <person name="Cuming A."/>
            <person name="Hasebe M."/>
            <person name="Lucas S."/>
            <person name="Mishler D.B."/>
            <person name="Reski R."/>
            <person name="Grigoriev I."/>
            <person name="Quatrano R.S."/>
            <person name="Boore J.L."/>
        </authorList>
    </citation>
    <scope>NUCLEOTIDE SEQUENCE [LARGE SCALE GENOMIC DNA]</scope>
    <source>
        <strain evidence="3 4">cv. Gransden 2004</strain>
    </source>
</reference>
<dbReference type="AlphaFoldDB" id="A0A2K1JH32"/>
<dbReference type="Gramene" id="Pp3c14_9580V3.2">
    <property type="protein sequence ID" value="Pp3c14_9580V3.2"/>
    <property type="gene ID" value="Pp3c14_9580"/>
</dbReference>
<keyword evidence="4" id="KW-1185">Reference proteome</keyword>
<evidence type="ECO:0000313" key="3">
    <source>
        <dbReference type="EnsemblPlants" id="Pp3c14_9580V3.1"/>
    </source>
</evidence>
<sequence length="244" mass="26234">METTMMALAPGASSFCVAGGATKQRAAVGTHQTSFMVGSGSAALKSCSKAGLEEHANRRDVSVSVRAKGRRNAGIPGRQPNRQQMPSMPAMEDDGNPKFVLFIRTLNVPRWYPLSVVTGGTTAKMMVGAMKNDWGKKLYEGTLTRNIAGVIYKDEKKIIQTAIKQYPVLKSATGFQYGYKIMDPEKPQSAMFSSDVVTIPPQEELNSVVDKVKGFFSKVGESFGSIGSLPAGSQDQAGQSKDNK</sequence>
<organism evidence="2">
    <name type="scientific">Physcomitrium patens</name>
    <name type="common">Spreading-leaved earth moss</name>
    <name type="synonym">Physcomitrella patens</name>
    <dbReference type="NCBI Taxonomy" id="3218"/>
    <lineage>
        <taxon>Eukaryota</taxon>
        <taxon>Viridiplantae</taxon>
        <taxon>Streptophyta</taxon>
        <taxon>Embryophyta</taxon>
        <taxon>Bryophyta</taxon>
        <taxon>Bryophytina</taxon>
        <taxon>Bryopsida</taxon>
        <taxon>Funariidae</taxon>
        <taxon>Funariales</taxon>
        <taxon>Funariaceae</taxon>
        <taxon>Physcomitrium</taxon>
    </lineage>
</organism>
<evidence type="ECO:0000313" key="2">
    <source>
        <dbReference type="EMBL" id="PNR40861.1"/>
    </source>
</evidence>
<feature type="region of interest" description="Disordered" evidence="1">
    <location>
        <begin position="223"/>
        <end position="244"/>
    </location>
</feature>
<evidence type="ECO:0000313" key="4">
    <source>
        <dbReference type="Proteomes" id="UP000006727"/>
    </source>
</evidence>
<reference evidence="2 4" key="2">
    <citation type="journal article" date="2018" name="Plant J.">
        <title>The Physcomitrella patens chromosome-scale assembly reveals moss genome structure and evolution.</title>
        <authorList>
            <person name="Lang D."/>
            <person name="Ullrich K.K."/>
            <person name="Murat F."/>
            <person name="Fuchs J."/>
            <person name="Jenkins J."/>
            <person name="Haas F.B."/>
            <person name="Piednoel M."/>
            <person name="Gundlach H."/>
            <person name="Van Bel M."/>
            <person name="Meyberg R."/>
            <person name="Vives C."/>
            <person name="Morata J."/>
            <person name="Symeonidi A."/>
            <person name="Hiss M."/>
            <person name="Muchero W."/>
            <person name="Kamisugi Y."/>
            <person name="Saleh O."/>
            <person name="Blanc G."/>
            <person name="Decker E.L."/>
            <person name="van Gessel N."/>
            <person name="Grimwood J."/>
            <person name="Hayes R.D."/>
            <person name="Graham S.W."/>
            <person name="Gunter L.E."/>
            <person name="McDaniel S.F."/>
            <person name="Hoernstein S.N.W."/>
            <person name="Larsson A."/>
            <person name="Li F.W."/>
            <person name="Perroud P.F."/>
            <person name="Phillips J."/>
            <person name="Ranjan P."/>
            <person name="Rokshar D.S."/>
            <person name="Rothfels C.J."/>
            <person name="Schneider L."/>
            <person name="Shu S."/>
            <person name="Stevenson D.W."/>
            <person name="Thummler F."/>
            <person name="Tillich M."/>
            <person name="Villarreal Aguilar J.C."/>
            <person name="Widiez T."/>
            <person name="Wong G.K."/>
            <person name="Wymore A."/>
            <person name="Zhang Y."/>
            <person name="Zimmer A.D."/>
            <person name="Quatrano R.S."/>
            <person name="Mayer K.F.X."/>
            <person name="Goodstein D."/>
            <person name="Casacuberta J.M."/>
            <person name="Vandepoele K."/>
            <person name="Reski R."/>
            <person name="Cuming A.C."/>
            <person name="Tuskan G.A."/>
            <person name="Maumus F."/>
            <person name="Salse J."/>
            <person name="Schmutz J."/>
            <person name="Rensing S.A."/>
        </authorList>
    </citation>
    <scope>NUCLEOTIDE SEQUENCE [LARGE SCALE GENOMIC DNA]</scope>
    <source>
        <strain evidence="3 4">cv. Gransden 2004</strain>
    </source>
</reference>
<dbReference type="GO" id="GO:0003729">
    <property type="term" value="F:mRNA binding"/>
    <property type="evidence" value="ECO:0007669"/>
    <property type="project" value="EnsemblPlants"/>
</dbReference>
<dbReference type="PaxDb" id="3218-PP1S79_61V6.1"/>
<dbReference type="EnsemblPlants" id="Pp3c14_9580V3.1">
    <property type="protein sequence ID" value="Pp3c14_9580V3.1"/>
    <property type="gene ID" value="Pp3c14_9580"/>
</dbReference>
<gene>
    <name evidence="3" type="primary">LOC112291947</name>
    <name evidence="2" type="ORF">PHYPA_018264</name>
</gene>
<dbReference type="Proteomes" id="UP000006727">
    <property type="component" value="Chromosome 14"/>
</dbReference>
<dbReference type="KEGG" id="ppp:112291947"/>
<dbReference type="PANTHER" id="PTHR48191:SF2">
    <property type="entry name" value="PROTEIN HHL1, CHLOROPLASTIC"/>
    <property type="match status" value="1"/>
</dbReference>
<protein>
    <submittedName>
        <fullName evidence="2 3">Uncharacterized protein</fullName>
    </submittedName>
</protein>
<dbReference type="OrthoDB" id="566705at2759"/>
<accession>A0A2K1JH32</accession>
<dbReference type="Pfam" id="PF20133">
    <property type="entry name" value="HHL1-like"/>
    <property type="match status" value="1"/>
</dbReference>
<dbReference type="OMA" id="KGMMSRQ"/>
<proteinExistence type="predicted"/>
<feature type="compositionally biased region" description="Polar residues" evidence="1">
    <location>
        <begin position="231"/>
        <end position="244"/>
    </location>
</feature>
<dbReference type="EMBL" id="ABEU02000014">
    <property type="protein sequence ID" value="PNR40861.1"/>
    <property type="molecule type" value="Genomic_DNA"/>
</dbReference>
<name>A0A2K1JH32_PHYPA</name>
<feature type="region of interest" description="Disordered" evidence="1">
    <location>
        <begin position="67"/>
        <end position="90"/>
    </location>
</feature>
<dbReference type="GeneID" id="112291947"/>